<organism evidence="1 2">
    <name type="scientific">Pseudoflavonifractor hominis</name>
    <dbReference type="NCBI Taxonomy" id="2763059"/>
    <lineage>
        <taxon>Bacteria</taxon>
        <taxon>Bacillati</taxon>
        <taxon>Bacillota</taxon>
        <taxon>Clostridia</taxon>
        <taxon>Eubacteriales</taxon>
        <taxon>Oscillospiraceae</taxon>
        <taxon>Pseudoflavonifractor</taxon>
    </lineage>
</organism>
<dbReference type="PIRSF" id="PIRSF015617">
    <property type="entry name" value="Adensltrnsf_CobA"/>
    <property type="match status" value="1"/>
</dbReference>
<dbReference type="InterPro" id="IPR027417">
    <property type="entry name" value="P-loop_NTPase"/>
</dbReference>
<sequence>MIHIYCGDGKGKTTAAMGLTVRAVGHGRRVAVAQFLKSGKSGEREILANLPGVELLPIPEEMKFTFLMTPEEKAAEAVRQKDIAAQAFARSSKVDLLVLDELCAALSTGMLELPWVLEQLDACPKALEVVITGRNPPPELEERAAYITEMKKHKHPFDAGLPAREGVEW</sequence>
<dbReference type="PANTHER" id="PTHR46638:SF1">
    <property type="entry name" value="CORRINOID ADENOSYLTRANSFERASE"/>
    <property type="match status" value="1"/>
</dbReference>
<dbReference type="Proteomes" id="UP000660021">
    <property type="component" value="Unassembled WGS sequence"/>
</dbReference>
<dbReference type="RefSeq" id="WP_186964311.1">
    <property type="nucleotide sequence ID" value="NZ_JACOPR010000011.1"/>
</dbReference>
<evidence type="ECO:0000313" key="1">
    <source>
        <dbReference type="EMBL" id="MBC5731919.1"/>
    </source>
</evidence>
<accession>A0ABR7HWQ0</accession>
<dbReference type="Gene3D" id="3.40.50.300">
    <property type="entry name" value="P-loop containing nucleotide triphosphate hydrolases"/>
    <property type="match status" value="1"/>
</dbReference>
<evidence type="ECO:0000313" key="2">
    <source>
        <dbReference type="Proteomes" id="UP000660021"/>
    </source>
</evidence>
<protein>
    <submittedName>
        <fullName evidence="1">Cob(I)yrinic acid a,c-diamide adenosyltransferase</fullName>
    </submittedName>
</protein>
<name>A0ABR7HWQ0_9FIRM</name>
<dbReference type="Pfam" id="PF02572">
    <property type="entry name" value="CobA_CobO_BtuR"/>
    <property type="match status" value="1"/>
</dbReference>
<dbReference type="SUPFAM" id="SSF52540">
    <property type="entry name" value="P-loop containing nucleoside triphosphate hydrolases"/>
    <property type="match status" value="1"/>
</dbReference>
<keyword evidence="2" id="KW-1185">Reference proteome</keyword>
<proteinExistence type="predicted"/>
<dbReference type="PANTHER" id="PTHR46638">
    <property type="entry name" value="CORRINOID ADENOSYLTRANSFERASE"/>
    <property type="match status" value="1"/>
</dbReference>
<gene>
    <name evidence="1" type="ORF">H8S34_13935</name>
</gene>
<dbReference type="InterPro" id="IPR003724">
    <property type="entry name" value="CblAdoTrfase_CobA"/>
</dbReference>
<reference evidence="1 2" key="1">
    <citation type="submission" date="2020-08" db="EMBL/GenBank/DDBJ databases">
        <title>Genome public.</title>
        <authorList>
            <person name="Liu C."/>
            <person name="Sun Q."/>
        </authorList>
    </citation>
    <scope>NUCLEOTIDE SEQUENCE [LARGE SCALE GENOMIC DNA]</scope>
    <source>
        <strain evidence="1 2">New-38</strain>
    </source>
</reference>
<dbReference type="EMBL" id="JACOPR010000011">
    <property type="protein sequence ID" value="MBC5731919.1"/>
    <property type="molecule type" value="Genomic_DNA"/>
</dbReference>
<comment type="caution">
    <text evidence="1">The sequence shown here is derived from an EMBL/GenBank/DDBJ whole genome shotgun (WGS) entry which is preliminary data.</text>
</comment>